<proteinExistence type="predicted"/>
<dbReference type="EMBL" id="CM056778">
    <property type="protein sequence ID" value="KAJ8736485.1"/>
    <property type="molecule type" value="Genomic_DNA"/>
</dbReference>
<accession>A0ACC2R8V4</accession>
<sequence>MRFAIKQVSCGGERIGTLTGFLKSPSTVIETPTAALLTQGGSVPHLTAEVLSKVFSTPQLLWVPVSNSIQLEPGMRAQGQGVAKFCGLPDHLVCVTSHNMSEPTPSGHFELDKVPLWTKNGKKMVNAERYMDLMEVYKPEIILAIADGRTSLNEGYKRILKSLDRSCNMLDTCVYRYKASKKLKESALIGVVVATGMPKKNNESIKHVLAHKDTLTGVALAGITDAYEESDRLAAQKIGDICKTVGDALPKDLLRIVEGCWNPAIIVTAIEHGWDIFDGSYPAKLSNAGHVLTLNFDPDRLSYEPCILDLNDEKYKEDFTPVLEGCECLTCKKHTRAYIRHLLNTREMLSSVLLSIHNLHHFDQLFRHARQHIAANTFQKYKKHITKQYEAYKLPHSANGVTDVNGVTGVNGVTAVNGIGMKETDYVKKRLRVSDDEIPTSQVVNSSL</sequence>
<evidence type="ECO:0000313" key="2">
    <source>
        <dbReference type="Proteomes" id="UP001231649"/>
    </source>
</evidence>
<organism evidence="1 2">
    <name type="scientific">Mythimna loreyi</name>
    <dbReference type="NCBI Taxonomy" id="667449"/>
    <lineage>
        <taxon>Eukaryota</taxon>
        <taxon>Metazoa</taxon>
        <taxon>Ecdysozoa</taxon>
        <taxon>Arthropoda</taxon>
        <taxon>Hexapoda</taxon>
        <taxon>Insecta</taxon>
        <taxon>Pterygota</taxon>
        <taxon>Neoptera</taxon>
        <taxon>Endopterygota</taxon>
        <taxon>Lepidoptera</taxon>
        <taxon>Glossata</taxon>
        <taxon>Ditrysia</taxon>
        <taxon>Noctuoidea</taxon>
        <taxon>Noctuidae</taxon>
        <taxon>Noctuinae</taxon>
        <taxon>Hadenini</taxon>
        <taxon>Mythimna</taxon>
    </lineage>
</organism>
<evidence type="ECO:0000313" key="1">
    <source>
        <dbReference type="EMBL" id="KAJ8736485.1"/>
    </source>
</evidence>
<reference evidence="1" key="1">
    <citation type="submission" date="2023-03" db="EMBL/GenBank/DDBJ databases">
        <title>Chromosome-level genomes of two armyworms, Mythimna separata and Mythimna loreyi, provide insights into the biosynthesis and reception of sex pheromones.</title>
        <authorList>
            <person name="Zhao H."/>
        </authorList>
    </citation>
    <scope>NUCLEOTIDE SEQUENCE</scope>
    <source>
        <strain evidence="1">BeijingLab</strain>
    </source>
</reference>
<name>A0ACC2R8V4_9NEOP</name>
<gene>
    <name evidence="1" type="ORF">PYW08_007141</name>
</gene>
<protein>
    <submittedName>
        <fullName evidence="1">Uncharacterized protein</fullName>
    </submittedName>
</protein>
<keyword evidence="2" id="KW-1185">Reference proteome</keyword>
<dbReference type="Proteomes" id="UP001231649">
    <property type="component" value="Chromosome 2"/>
</dbReference>
<comment type="caution">
    <text evidence="1">The sequence shown here is derived from an EMBL/GenBank/DDBJ whole genome shotgun (WGS) entry which is preliminary data.</text>
</comment>